<feature type="domain" description="NAD-dependent epimerase/dehydratase" evidence="1">
    <location>
        <begin position="4"/>
        <end position="184"/>
    </location>
</feature>
<evidence type="ECO:0000259" key="1">
    <source>
        <dbReference type="Pfam" id="PF01370"/>
    </source>
</evidence>
<dbReference type="PANTHER" id="PTHR43245">
    <property type="entry name" value="BIFUNCTIONAL POLYMYXIN RESISTANCE PROTEIN ARNA"/>
    <property type="match status" value="1"/>
</dbReference>
<dbReference type="HOGENOM" id="CLU_923339_0_0_9"/>
<dbReference type="Proteomes" id="UP000031829">
    <property type="component" value="Chromosome"/>
</dbReference>
<reference evidence="2 3" key="1">
    <citation type="journal article" date="2015" name="Genome Announc.">
        <title>Complete genome sequences for 35 biothreat assay-relevant bacillus species.</title>
        <authorList>
            <person name="Johnson S.L."/>
            <person name="Daligault H.E."/>
            <person name="Davenport K.W."/>
            <person name="Jaissle J."/>
            <person name="Frey K.G."/>
            <person name="Ladner J.T."/>
            <person name="Broomall S.M."/>
            <person name="Bishop-Lilly K.A."/>
            <person name="Bruce D.C."/>
            <person name="Gibbons H.S."/>
            <person name="Coyne S.R."/>
            <person name="Lo C.C."/>
            <person name="Meincke L."/>
            <person name="Munk A.C."/>
            <person name="Koroleva G.I."/>
            <person name="Rosenzweig C.N."/>
            <person name="Palacios G.F."/>
            <person name="Redden C.L."/>
            <person name="Minogue T.D."/>
            <person name="Chain P.S."/>
        </authorList>
    </citation>
    <scope>NUCLEOTIDE SEQUENCE [LARGE SCALE GENOMIC DNA]</scope>
    <source>
        <strain evidence="3">ATCC 14581 / DSM 32 / JCM 2506 / NBRC 15308 / NCIMB 9376 / NCTC 10342 / NRRL B-14308 / VKM B-512</strain>
    </source>
</reference>
<proteinExistence type="predicted"/>
<dbReference type="Pfam" id="PF01370">
    <property type="entry name" value="Epimerase"/>
    <property type="match status" value="1"/>
</dbReference>
<dbReference type="GeneID" id="93641049"/>
<name>A0A0B6AHE2_PRIM2</name>
<dbReference type="EMBL" id="CP009920">
    <property type="protein sequence ID" value="AJI20427.1"/>
    <property type="molecule type" value="Genomic_DNA"/>
</dbReference>
<dbReference type="KEGG" id="bmeg:BG04_2983"/>
<organism evidence="2 3">
    <name type="scientific">Priestia megaterium (strain ATCC 14581 / DSM 32 / CCUG 1817 / JCM 2506 / NBRC 15308 / NCIMB 9376 / NCTC 10342 / NRRL B-14308 / VKM B-512 / Ford 19)</name>
    <name type="common">Bacillus megaterium</name>
    <dbReference type="NCBI Taxonomy" id="1348623"/>
    <lineage>
        <taxon>Bacteria</taxon>
        <taxon>Bacillati</taxon>
        <taxon>Bacillota</taxon>
        <taxon>Bacilli</taxon>
        <taxon>Bacillales</taxon>
        <taxon>Bacillaceae</taxon>
        <taxon>Priestia</taxon>
    </lineage>
</organism>
<gene>
    <name evidence="2" type="ORF">BG04_2983</name>
</gene>
<accession>A0A0B6AHE2</accession>
<dbReference type="SUPFAM" id="SSF51735">
    <property type="entry name" value="NAD(P)-binding Rossmann-fold domains"/>
    <property type="match status" value="1"/>
</dbReference>
<dbReference type="RefSeq" id="WP_034654396.1">
    <property type="nucleotide sequence ID" value="NZ_BCVB01000007.1"/>
</dbReference>
<evidence type="ECO:0000313" key="2">
    <source>
        <dbReference type="EMBL" id="AJI20427.1"/>
    </source>
</evidence>
<sequence length="294" mass="34155">MGNVVVIGANRFIGFHLCMAFLDEGTEVKGYTHSAHKEEDDLQEEMKFFLGRNANYASTEVGESLDMITSETDVVYFTYFDGGDFYHPDFLRQEMQKAQQVLIQALNKCRQFNIRFVFVSTMRVFGDQQRKIEETTIPEPDSSEGRLYVHFERMIEKYKDDGWPIIIVRTPTLYGPWQPLSMCYSKNIAGYEEAFDIMEGTDFIIYIEDAVSALRRCKTAAYSYEVIHLVEEKLQPWSAGANITHMEVKEEAAQEKYEISRKAKELLQFSSKVTAKEGIYLQKKHMRTFFLPLH</sequence>
<dbReference type="Gene3D" id="3.40.50.720">
    <property type="entry name" value="NAD(P)-binding Rossmann-like Domain"/>
    <property type="match status" value="1"/>
</dbReference>
<dbReference type="GO" id="GO:0016853">
    <property type="term" value="F:isomerase activity"/>
    <property type="evidence" value="ECO:0007669"/>
    <property type="project" value="UniProtKB-KW"/>
</dbReference>
<dbReference type="InterPro" id="IPR036291">
    <property type="entry name" value="NAD(P)-bd_dom_sf"/>
</dbReference>
<keyword evidence="2" id="KW-0413">Isomerase</keyword>
<evidence type="ECO:0000313" key="3">
    <source>
        <dbReference type="Proteomes" id="UP000031829"/>
    </source>
</evidence>
<dbReference type="AlphaFoldDB" id="A0A0B6AHE2"/>
<dbReference type="InterPro" id="IPR001509">
    <property type="entry name" value="Epimerase_deHydtase"/>
</dbReference>
<dbReference type="InterPro" id="IPR050177">
    <property type="entry name" value="Lipid_A_modif_metabolic_enz"/>
</dbReference>
<protein>
    <submittedName>
        <fullName evidence="2">3-beta hydroxysteroid dehydrogenase/isomerase family protein</fullName>
    </submittedName>
</protein>